<dbReference type="Proteomes" id="UP000499080">
    <property type="component" value="Unassembled WGS sequence"/>
</dbReference>
<keyword evidence="2" id="KW-1185">Reference proteome</keyword>
<dbReference type="EMBL" id="BGPR01008108">
    <property type="protein sequence ID" value="GBN31621.1"/>
    <property type="molecule type" value="Genomic_DNA"/>
</dbReference>
<dbReference type="AlphaFoldDB" id="A0A4Y2MWT4"/>
<accession>A0A4Y2MWT4</accession>
<name>A0A4Y2MWT4_ARAVE</name>
<protein>
    <submittedName>
        <fullName evidence="1">Uncharacterized protein</fullName>
    </submittedName>
</protein>
<comment type="caution">
    <text evidence="1">The sequence shown here is derived from an EMBL/GenBank/DDBJ whole genome shotgun (WGS) entry which is preliminary data.</text>
</comment>
<evidence type="ECO:0000313" key="2">
    <source>
        <dbReference type="Proteomes" id="UP000499080"/>
    </source>
</evidence>
<proteinExistence type="predicted"/>
<gene>
    <name evidence="1" type="ORF">AVEN_19620_1</name>
</gene>
<evidence type="ECO:0000313" key="1">
    <source>
        <dbReference type="EMBL" id="GBN31621.1"/>
    </source>
</evidence>
<organism evidence="1 2">
    <name type="scientific">Araneus ventricosus</name>
    <name type="common">Orbweaver spider</name>
    <name type="synonym">Epeira ventricosa</name>
    <dbReference type="NCBI Taxonomy" id="182803"/>
    <lineage>
        <taxon>Eukaryota</taxon>
        <taxon>Metazoa</taxon>
        <taxon>Ecdysozoa</taxon>
        <taxon>Arthropoda</taxon>
        <taxon>Chelicerata</taxon>
        <taxon>Arachnida</taxon>
        <taxon>Araneae</taxon>
        <taxon>Araneomorphae</taxon>
        <taxon>Entelegynae</taxon>
        <taxon>Araneoidea</taxon>
        <taxon>Araneidae</taxon>
        <taxon>Araneus</taxon>
    </lineage>
</organism>
<sequence>MYAHLSIRFQAKSEQKIPAFSQPPPLMLAYCSTIGHRLTLSSSPDMDLKSHALRCHWISHLWTDKRYNTLSVLEVALCGDGYSLN</sequence>
<reference evidence="1 2" key="1">
    <citation type="journal article" date="2019" name="Sci. Rep.">
        <title>Orb-weaving spider Araneus ventricosus genome elucidates the spidroin gene catalogue.</title>
        <authorList>
            <person name="Kono N."/>
            <person name="Nakamura H."/>
            <person name="Ohtoshi R."/>
            <person name="Moran D.A.P."/>
            <person name="Shinohara A."/>
            <person name="Yoshida Y."/>
            <person name="Fujiwara M."/>
            <person name="Mori M."/>
            <person name="Tomita M."/>
            <person name="Arakawa K."/>
        </authorList>
    </citation>
    <scope>NUCLEOTIDE SEQUENCE [LARGE SCALE GENOMIC DNA]</scope>
</reference>